<feature type="transmembrane region" description="Helical" evidence="10">
    <location>
        <begin position="188"/>
        <end position="205"/>
    </location>
</feature>
<dbReference type="Gene3D" id="1.10.3080.10">
    <property type="entry name" value="Clc chloride channel"/>
    <property type="match status" value="1"/>
</dbReference>
<dbReference type="OrthoDB" id="9767361at2"/>
<dbReference type="AlphaFoldDB" id="A0A328APC2"/>
<evidence type="ECO:0000256" key="2">
    <source>
        <dbReference type="ARBA" id="ARBA00022448"/>
    </source>
</evidence>
<evidence type="ECO:0000256" key="5">
    <source>
        <dbReference type="ARBA" id="ARBA00023065"/>
    </source>
</evidence>
<evidence type="ECO:0000256" key="9">
    <source>
        <dbReference type="ARBA" id="ARBA00023303"/>
    </source>
</evidence>
<feature type="transmembrane region" description="Helical" evidence="10">
    <location>
        <begin position="387"/>
        <end position="407"/>
    </location>
</feature>
<dbReference type="InterPro" id="IPR050368">
    <property type="entry name" value="ClC-type_chloride_channel"/>
</dbReference>
<evidence type="ECO:0000256" key="6">
    <source>
        <dbReference type="ARBA" id="ARBA00023136"/>
    </source>
</evidence>
<feature type="transmembrane region" description="Helical" evidence="10">
    <location>
        <begin position="225"/>
        <end position="246"/>
    </location>
</feature>
<evidence type="ECO:0000256" key="10">
    <source>
        <dbReference type="SAM" id="Phobius"/>
    </source>
</evidence>
<comment type="subcellular location">
    <subcellularLocation>
        <location evidence="1">Membrane</location>
        <topology evidence="1">Multi-pass membrane protein</topology>
    </subcellularLocation>
</comment>
<feature type="transmembrane region" description="Helical" evidence="10">
    <location>
        <begin position="44"/>
        <end position="67"/>
    </location>
</feature>
<dbReference type="PRINTS" id="PR00762">
    <property type="entry name" value="CLCHANNEL"/>
</dbReference>
<gene>
    <name evidence="11" type="ORF">DJ017_04440</name>
</gene>
<proteinExistence type="predicted"/>
<keyword evidence="8" id="KW-0868">Chloride</keyword>
<dbReference type="CDD" id="cd01034">
    <property type="entry name" value="EriC_like"/>
    <property type="match status" value="1"/>
</dbReference>
<name>A0A328APC2_9CAUL</name>
<dbReference type="GO" id="GO:0034707">
    <property type="term" value="C:chloride channel complex"/>
    <property type="evidence" value="ECO:0007669"/>
    <property type="project" value="UniProtKB-KW"/>
</dbReference>
<evidence type="ECO:0000256" key="3">
    <source>
        <dbReference type="ARBA" id="ARBA00022692"/>
    </source>
</evidence>
<evidence type="ECO:0000313" key="11">
    <source>
        <dbReference type="EMBL" id="RAK56215.1"/>
    </source>
</evidence>
<dbReference type="InterPro" id="IPR001807">
    <property type="entry name" value="ClC"/>
</dbReference>
<feature type="transmembrane region" description="Helical" evidence="10">
    <location>
        <begin position="358"/>
        <end position="380"/>
    </location>
</feature>
<dbReference type="SUPFAM" id="SSF81340">
    <property type="entry name" value="Clc chloride channel"/>
    <property type="match status" value="1"/>
</dbReference>
<keyword evidence="6 10" id="KW-0472">Membrane</keyword>
<feature type="transmembrane region" description="Helical" evidence="10">
    <location>
        <begin position="306"/>
        <end position="327"/>
    </location>
</feature>
<keyword evidence="12" id="KW-1185">Reference proteome</keyword>
<keyword evidence="7" id="KW-0869">Chloride channel</keyword>
<dbReference type="InterPro" id="IPR014743">
    <property type="entry name" value="Cl-channel_core"/>
</dbReference>
<dbReference type="GO" id="GO:0005254">
    <property type="term" value="F:chloride channel activity"/>
    <property type="evidence" value="ECO:0007669"/>
    <property type="project" value="UniProtKB-KW"/>
</dbReference>
<evidence type="ECO:0000313" key="12">
    <source>
        <dbReference type="Proteomes" id="UP000249254"/>
    </source>
</evidence>
<evidence type="ECO:0000256" key="8">
    <source>
        <dbReference type="ARBA" id="ARBA00023214"/>
    </source>
</evidence>
<evidence type="ECO:0000256" key="1">
    <source>
        <dbReference type="ARBA" id="ARBA00004141"/>
    </source>
</evidence>
<dbReference type="PANTHER" id="PTHR43427:SF6">
    <property type="entry name" value="CHLORIDE CHANNEL PROTEIN CLC-E"/>
    <property type="match status" value="1"/>
</dbReference>
<dbReference type="EMBL" id="QFYQ01000001">
    <property type="protein sequence ID" value="RAK56215.1"/>
    <property type="molecule type" value="Genomic_DNA"/>
</dbReference>
<sequence>MIRSRLHARRARRTAIIIAVSVLGGLAGAGFARLSDGAMKAHAALYAAAKWPTLLLLPLGFALAAWVTRRYAPESAGSGIPQVIAAAEARWHGRWGGQRVTLRTAAWKVVLAAWLYVCGASIGREGPSVQVVAGIVRSLTRGLKGGPGRRALILAGGAAGVAAAFNTPIAGVVFAVEELAKGFEKRTHTTVILVVVVAGFTSYAVQGDYAYFGLGSGEVTLTASWLLAPLIGVVGGLAGGLFARGVAFFTGPDPNPVTRWRQAHPVVFAGLCGLVAAVVAVASGGLTFGAGYDEAKSLLQDHPGRGFAFAVWKFLANLAAAVCGAPGGIFSPSLATGAGIGAAFARAGFAIAGRDAVVLGMSAYLSGVVQAPLTSAVILMEMTREPGLVGPLMLAALTARWASGWIMPEPLYHLLSRSWRPKPQG</sequence>
<evidence type="ECO:0000256" key="4">
    <source>
        <dbReference type="ARBA" id="ARBA00022989"/>
    </source>
</evidence>
<keyword evidence="5" id="KW-0406">Ion transport</keyword>
<feature type="transmembrane region" description="Helical" evidence="10">
    <location>
        <begin position="151"/>
        <end position="176"/>
    </location>
</feature>
<dbReference type="Pfam" id="PF00654">
    <property type="entry name" value="Voltage_CLC"/>
    <property type="match status" value="1"/>
</dbReference>
<organism evidence="11 12">
    <name type="scientific">Phenylobacterium soli</name>
    <dbReference type="NCBI Taxonomy" id="2170551"/>
    <lineage>
        <taxon>Bacteria</taxon>
        <taxon>Pseudomonadati</taxon>
        <taxon>Pseudomonadota</taxon>
        <taxon>Alphaproteobacteria</taxon>
        <taxon>Caulobacterales</taxon>
        <taxon>Caulobacteraceae</taxon>
        <taxon>Phenylobacterium</taxon>
    </lineage>
</organism>
<protein>
    <submittedName>
        <fullName evidence="11">Chloride channel protein EriC</fullName>
    </submittedName>
</protein>
<keyword evidence="4 10" id="KW-1133">Transmembrane helix</keyword>
<accession>A0A328APC2</accession>
<evidence type="ECO:0000256" key="7">
    <source>
        <dbReference type="ARBA" id="ARBA00023173"/>
    </source>
</evidence>
<dbReference type="PANTHER" id="PTHR43427">
    <property type="entry name" value="CHLORIDE CHANNEL PROTEIN CLC-E"/>
    <property type="match status" value="1"/>
</dbReference>
<feature type="transmembrane region" description="Helical" evidence="10">
    <location>
        <begin position="266"/>
        <end position="286"/>
    </location>
</feature>
<keyword evidence="3 10" id="KW-0812">Transmembrane</keyword>
<comment type="caution">
    <text evidence="11">The sequence shown here is derived from an EMBL/GenBank/DDBJ whole genome shotgun (WGS) entry which is preliminary data.</text>
</comment>
<keyword evidence="2" id="KW-0813">Transport</keyword>
<keyword evidence="9" id="KW-0407">Ion channel</keyword>
<dbReference type="Proteomes" id="UP000249254">
    <property type="component" value="Unassembled WGS sequence"/>
</dbReference>
<reference evidence="12" key="1">
    <citation type="submission" date="2018-05" db="EMBL/GenBank/DDBJ databases">
        <authorList>
            <person name="Li X."/>
        </authorList>
    </citation>
    <scope>NUCLEOTIDE SEQUENCE [LARGE SCALE GENOMIC DNA]</scope>
    <source>
        <strain evidence="12">LX32</strain>
    </source>
</reference>